<dbReference type="EMBL" id="CP133762">
    <property type="protein sequence ID" value="WMX46689.1"/>
    <property type="molecule type" value="Genomic_DNA"/>
</dbReference>
<keyword evidence="4" id="KW-1185">Reference proteome</keyword>
<feature type="domain" description="Endonuclease/exonuclease/phosphatase" evidence="2">
    <location>
        <begin position="51"/>
        <end position="319"/>
    </location>
</feature>
<keyword evidence="3" id="KW-0255">Endonuclease</keyword>
<dbReference type="Proteomes" id="UP001250858">
    <property type="component" value="Chromosome"/>
</dbReference>
<dbReference type="RefSeq" id="WP_219825219.1">
    <property type="nucleotide sequence ID" value="NZ_CP133762.1"/>
</dbReference>
<feature type="chain" id="PRO_5046644942" evidence="1">
    <location>
        <begin position="34"/>
        <end position="329"/>
    </location>
</feature>
<dbReference type="Gene3D" id="3.60.10.10">
    <property type="entry name" value="Endonuclease/exonuclease/phosphatase"/>
    <property type="match status" value="1"/>
</dbReference>
<evidence type="ECO:0000313" key="4">
    <source>
        <dbReference type="Proteomes" id="UP001250858"/>
    </source>
</evidence>
<keyword evidence="3" id="KW-0378">Hydrolase</keyword>
<dbReference type="InterPro" id="IPR036691">
    <property type="entry name" value="Endo/exonu/phosph_ase_sf"/>
</dbReference>
<gene>
    <name evidence="3" type="ORF">RGF97_20200</name>
</gene>
<dbReference type="Pfam" id="PF03372">
    <property type="entry name" value="Exo_endo_phos"/>
    <property type="match status" value="1"/>
</dbReference>
<reference evidence="3 4" key="1">
    <citation type="submission" date="2023-09" db="EMBL/GenBank/DDBJ databases">
        <title>Complete genome of Streptomyces roseicoloratus T14.</title>
        <authorList>
            <person name="Bashizi T."/>
            <person name="Kim M.-J."/>
            <person name="Lee G."/>
            <person name="Tagele S.B."/>
            <person name="Shin J.-H."/>
        </authorList>
    </citation>
    <scope>NUCLEOTIDE SEQUENCE [LARGE SCALE GENOMIC DNA]</scope>
    <source>
        <strain evidence="3 4">T14</strain>
    </source>
</reference>
<dbReference type="InterPro" id="IPR005135">
    <property type="entry name" value="Endo/exonuclease/phosphatase"/>
</dbReference>
<dbReference type="GO" id="GO:0004519">
    <property type="term" value="F:endonuclease activity"/>
    <property type="evidence" value="ECO:0007669"/>
    <property type="project" value="UniProtKB-KW"/>
</dbReference>
<protein>
    <submittedName>
        <fullName evidence="3">Endonuclease/exonuclease/phosphatase family protein</fullName>
    </submittedName>
</protein>
<proteinExistence type="predicted"/>
<name>A0ABY9RWY9_9ACTN</name>
<sequence length="329" mass="34426">MRGIVGRVRAARTRLAVVGALCAALLPAGAAQAGTAQAGTAAATTTYTVWQWNVAGHKVNRGSATTGMVEGAVASIVGRNVDFAAFNELCGNQWRALVTQLRAAGWPADSANFGRFEPSRQANSGVCGGEEFGNAIFSKRPLGTADRIQLPDDGTAEKRNMLCAPLQADSGTRFCTTHITVASDADKLRQLAAVQGKLDGWVKAGQTVVLAGDLNVQPHYPSLDTFYSATLNTTVNRNNSGLFREVDDNDSGNCLGYGEWTADDPNVGPSPCGTPRKIDMIFVSEASLAAPGSYSGDSLAISTACDRTTASPDGRCSDHRIVVGTATLR</sequence>
<evidence type="ECO:0000259" key="2">
    <source>
        <dbReference type="Pfam" id="PF03372"/>
    </source>
</evidence>
<keyword evidence="3" id="KW-0540">Nuclease</keyword>
<dbReference type="SUPFAM" id="SSF56219">
    <property type="entry name" value="DNase I-like"/>
    <property type="match status" value="1"/>
</dbReference>
<feature type="signal peptide" evidence="1">
    <location>
        <begin position="1"/>
        <end position="33"/>
    </location>
</feature>
<evidence type="ECO:0000313" key="3">
    <source>
        <dbReference type="EMBL" id="WMX46689.1"/>
    </source>
</evidence>
<evidence type="ECO:0000256" key="1">
    <source>
        <dbReference type="SAM" id="SignalP"/>
    </source>
</evidence>
<keyword evidence="1" id="KW-0732">Signal</keyword>
<organism evidence="3 4">
    <name type="scientific">Streptomyces roseicoloratus</name>
    <dbReference type="NCBI Taxonomy" id="2508722"/>
    <lineage>
        <taxon>Bacteria</taxon>
        <taxon>Bacillati</taxon>
        <taxon>Actinomycetota</taxon>
        <taxon>Actinomycetes</taxon>
        <taxon>Kitasatosporales</taxon>
        <taxon>Streptomycetaceae</taxon>
        <taxon>Streptomyces</taxon>
    </lineage>
</organism>
<accession>A0ABY9RWY9</accession>